<sequence>MCAKAHRYDLKEPRAFAQFLQDADIRLIRAKYLHDLAQSKRPLPQRQEAELCNFEFDGKAESALVSHAEVQNWAAGARTATICLVSHAWETREHPDPCRYQLQLIADRAAWYEAAFETDALATSQIVSLELRNPRPQSGAFMGKAVVDALTTNQSLTSISAEDEEQIHQGQAAARRTGSSQGRLRRCRAPVINMWRQRDQQVVADALERNSLVTSVTVDPADDQIDDQGAKAVAQLLKNGSPVESIDLGNTCISDDGVQALAEALRYNRTLEVLCLHGDQITDVGAKALAKALEANKTLRSLTLDGFYEALGTVEEMKRGRGDDFRFISTDEKEAERCHGDIFRAVDDGNVGAVRHLLRMEPGSVQQTDFFGDTPLDNAARAGSAEVVELLLAANAPVDVQKNFGRRPQFGHDSFGFY</sequence>
<dbReference type="InterPro" id="IPR036770">
    <property type="entry name" value="Ankyrin_rpt-contain_sf"/>
</dbReference>
<dbReference type="PROSITE" id="PS50297">
    <property type="entry name" value="ANK_REP_REGION"/>
    <property type="match status" value="1"/>
</dbReference>
<name>A0A9P1DR97_9DINO</name>
<keyword evidence="1" id="KW-0040">ANK repeat</keyword>
<feature type="region of interest" description="Disordered" evidence="2">
    <location>
        <begin position="163"/>
        <end position="182"/>
    </location>
</feature>
<dbReference type="OrthoDB" id="479831at2759"/>
<dbReference type="PROSITE" id="PS50088">
    <property type="entry name" value="ANK_REPEAT"/>
    <property type="match status" value="1"/>
</dbReference>
<dbReference type="SUPFAM" id="SSF48403">
    <property type="entry name" value="Ankyrin repeat"/>
    <property type="match status" value="1"/>
</dbReference>
<reference evidence="3" key="1">
    <citation type="submission" date="2022-10" db="EMBL/GenBank/DDBJ databases">
        <authorList>
            <person name="Chen Y."/>
            <person name="Dougan E. K."/>
            <person name="Chan C."/>
            <person name="Rhodes N."/>
            <person name="Thang M."/>
        </authorList>
    </citation>
    <scope>NUCLEOTIDE SEQUENCE</scope>
</reference>
<dbReference type="Proteomes" id="UP001152797">
    <property type="component" value="Unassembled WGS sequence"/>
</dbReference>
<dbReference type="InterPro" id="IPR052394">
    <property type="entry name" value="LRR-containing"/>
</dbReference>
<keyword evidence="5" id="KW-1185">Reference proteome</keyword>
<reference evidence="4" key="2">
    <citation type="submission" date="2024-04" db="EMBL/GenBank/DDBJ databases">
        <authorList>
            <person name="Chen Y."/>
            <person name="Shah S."/>
            <person name="Dougan E. K."/>
            <person name="Thang M."/>
            <person name="Chan C."/>
        </authorList>
    </citation>
    <scope>NUCLEOTIDE SEQUENCE [LARGE SCALE GENOMIC DNA]</scope>
</reference>
<dbReference type="PANTHER" id="PTHR24114">
    <property type="entry name" value="LEUCINE RICH REPEAT FAMILY PROTEIN"/>
    <property type="match status" value="1"/>
</dbReference>
<organism evidence="3">
    <name type="scientific">Cladocopium goreaui</name>
    <dbReference type="NCBI Taxonomy" id="2562237"/>
    <lineage>
        <taxon>Eukaryota</taxon>
        <taxon>Sar</taxon>
        <taxon>Alveolata</taxon>
        <taxon>Dinophyceae</taxon>
        <taxon>Suessiales</taxon>
        <taxon>Symbiodiniaceae</taxon>
        <taxon>Cladocopium</taxon>
    </lineage>
</organism>
<evidence type="ECO:0000313" key="4">
    <source>
        <dbReference type="EMBL" id="CAL1167432.1"/>
    </source>
</evidence>
<dbReference type="SUPFAM" id="SSF52047">
    <property type="entry name" value="RNI-like"/>
    <property type="match status" value="1"/>
</dbReference>
<accession>A0A9P1DR97</accession>
<protein>
    <submittedName>
        <fullName evidence="3">Uncharacterized protein</fullName>
    </submittedName>
</protein>
<dbReference type="SMART" id="SM00368">
    <property type="entry name" value="LRR_RI"/>
    <property type="match status" value="2"/>
</dbReference>
<dbReference type="Gene3D" id="3.80.10.10">
    <property type="entry name" value="Ribonuclease Inhibitor"/>
    <property type="match status" value="1"/>
</dbReference>
<dbReference type="AlphaFoldDB" id="A0A9P1DR97"/>
<dbReference type="EMBL" id="CAMXCT030006157">
    <property type="protein sequence ID" value="CAL4801369.1"/>
    <property type="molecule type" value="Genomic_DNA"/>
</dbReference>
<evidence type="ECO:0000256" key="1">
    <source>
        <dbReference type="PROSITE-ProRule" id="PRU00023"/>
    </source>
</evidence>
<dbReference type="Gene3D" id="1.25.40.20">
    <property type="entry name" value="Ankyrin repeat-containing domain"/>
    <property type="match status" value="1"/>
</dbReference>
<dbReference type="Pfam" id="PF00023">
    <property type="entry name" value="Ank"/>
    <property type="match status" value="1"/>
</dbReference>
<evidence type="ECO:0000313" key="3">
    <source>
        <dbReference type="EMBL" id="CAI4014057.1"/>
    </source>
</evidence>
<evidence type="ECO:0000256" key="2">
    <source>
        <dbReference type="SAM" id="MobiDB-lite"/>
    </source>
</evidence>
<dbReference type="EMBL" id="CAMXCT020006157">
    <property type="protein sequence ID" value="CAL1167432.1"/>
    <property type="molecule type" value="Genomic_DNA"/>
</dbReference>
<dbReference type="InterPro" id="IPR032675">
    <property type="entry name" value="LRR_dom_sf"/>
</dbReference>
<comment type="caution">
    <text evidence="3">The sequence shown here is derived from an EMBL/GenBank/DDBJ whole genome shotgun (WGS) entry which is preliminary data.</text>
</comment>
<dbReference type="EMBL" id="CAMXCT010006157">
    <property type="protein sequence ID" value="CAI4014057.1"/>
    <property type="molecule type" value="Genomic_DNA"/>
</dbReference>
<proteinExistence type="predicted"/>
<gene>
    <name evidence="3" type="ORF">C1SCF055_LOCUS38987</name>
</gene>
<feature type="repeat" description="ANK" evidence="1">
    <location>
        <begin position="371"/>
        <end position="403"/>
    </location>
</feature>
<evidence type="ECO:0000313" key="5">
    <source>
        <dbReference type="Proteomes" id="UP001152797"/>
    </source>
</evidence>
<dbReference type="Pfam" id="PF13516">
    <property type="entry name" value="LRR_6"/>
    <property type="match status" value="2"/>
</dbReference>
<dbReference type="InterPro" id="IPR001611">
    <property type="entry name" value="Leu-rich_rpt"/>
</dbReference>
<dbReference type="PANTHER" id="PTHR24114:SF2">
    <property type="entry name" value="F-BOX DOMAIN-CONTAINING PROTEIN-RELATED"/>
    <property type="match status" value="1"/>
</dbReference>
<dbReference type="InterPro" id="IPR002110">
    <property type="entry name" value="Ankyrin_rpt"/>
</dbReference>